<dbReference type="InterPro" id="IPR001763">
    <property type="entry name" value="Rhodanese-like_dom"/>
</dbReference>
<dbReference type="Pfam" id="PF00581">
    <property type="entry name" value="Rhodanese"/>
    <property type="match status" value="1"/>
</dbReference>
<comment type="caution">
    <text evidence="3">The sequence shown here is derived from an EMBL/GenBank/DDBJ whole genome shotgun (WGS) entry which is preliminary data.</text>
</comment>
<keyword evidence="1" id="KW-0472">Membrane</keyword>
<dbReference type="InterPro" id="IPR036873">
    <property type="entry name" value="Rhodanese-like_dom_sf"/>
</dbReference>
<dbReference type="Pfam" id="PF11127">
    <property type="entry name" value="YgaP-like_TM"/>
    <property type="match status" value="1"/>
</dbReference>
<sequence length="196" mass="20097">MTSPSSAPVALTVAQARTRLGALTVLDVRTPGEYASGHVPGAVNVPLDRLPHAVDAVRDAAARRDVLVVCASGNRSRRACLLLAEHGVTAATLTGGTGAWAAAGHDLHRPAGSGVRAGWSMERQVRFTAGTVVLLGLLLGVLVHPAFRLLSAAVAGGLVFSALTDTCGMAALLSRLPHNRPRPADLDTALAALRDA</sequence>
<protein>
    <submittedName>
        <fullName evidence="3">Rhodanese-like domain-containing protein</fullName>
    </submittedName>
</protein>
<organism evidence="3 4">
    <name type="scientific">Streptomyces thermocoprophilus</name>
    <dbReference type="NCBI Taxonomy" id="78356"/>
    <lineage>
        <taxon>Bacteria</taxon>
        <taxon>Bacillati</taxon>
        <taxon>Actinomycetota</taxon>
        <taxon>Actinomycetes</taxon>
        <taxon>Kitasatosporales</taxon>
        <taxon>Streptomycetaceae</taxon>
        <taxon>Streptomyces</taxon>
    </lineage>
</organism>
<dbReference type="SMART" id="SM00450">
    <property type="entry name" value="RHOD"/>
    <property type="match status" value="1"/>
</dbReference>
<name>A0ABV5V777_9ACTN</name>
<dbReference type="SUPFAM" id="SSF52821">
    <property type="entry name" value="Rhodanese/Cell cycle control phosphatase"/>
    <property type="match status" value="1"/>
</dbReference>
<evidence type="ECO:0000313" key="3">
    <source>
        <dbReference type="EMBL" id="MFB9733681.1"/>
    </source>
</evidence>
<feature type="domain" description="Rhodanese" evidence="2">
    <location>
        <begin position="19"/>
        <end position="109"/>
    </location>
</feature>
<dbReference type="PROSITE" id="PS00380">
    <property type="entry name" value="RHODANESE_1"/>
    <property type="match status" value="1"/>
</dbReference>
<keyword evidence="1" id="KW-0812">Transmembrane</keyword>
<feature type="transmembrane region" description="Helical" evidence="1">
    <location>
        <begin position="149"/>
        <end position="173"/>
    </location>
</feature>
<feature type="transmembrane region" description="Helical" evidence="1">
    <location>
        <begin position="125"/>
        <end position="143"/>
    </location>
</feature>
<dbReference type="InterPro" id="IPR021309">
    <property type="entry name" value="YgaP-like_TM"/>
</dbReference>
<dbReference type="InterPro" id="IPR052367">
    <property type="entry name" value="Thiosulfate_ST/Rhodanese-like"/>
</dbReference>
<dbReference type="PROSITE" id="PS50206">
    <property type="entry name" value="RHODANESE_3"/>
    <property type="match status" value="1"/>
</dbReference>
<gene>
    <name evidence="3" type="ORF">ACFFRO_00715</name>
</gene>
<dbReference type="Gene3D" id="6.10.140.1340">
    <property type="match status" value="1"/>
</dbReference>
<evidence type="ECO:0000313" key="4">
    <source>
        <dbReference type="Proteomes" id="UP001589703"/>
    </source>
</evidence>
<proteinExistence type="predicted"/>
<reference evidence="3 4" key="1">
    <citation type="submission" date="2024-09" db="EMBL/GenBank/DDBJ databases">
        <authorList>
            <person name="Sun Q."/>
            <person name="Mori K."/>
        </authorList>
    </citation>
    <scope>NUCLEOTIDE SEQUENCE [LARGE SCALE GENOMIC DNA]</scope>
    <source>
        <strain evidence="3 4">JCM 10918</strain>
    </source>
</reference>
<accession>A0ABV5V777</accession>
<evidence type="ECO:0000259" key="2">
    <source>
        <dbReference type="PROSITE" id="PS50206"/>
    </source>
</evidence>
<evidence type="ECO:0000256" key="1">
    <source>
        <dbReference type="SAM" id="Phobius"/>
    </source>
</evidence>
<dbReference type="InterPro" id="IPR001307">
    <property type="entry name" value="Thiosulphate_STrfase_CS"/>
</dbReference>
<dbReference type="RefSeq" id="WP_385857739.1">
    <property type="nucleotide sequence ID" value="NZ_JBHMAR010000001.1"/>
</dbReference>
<dbReference type="Gene3D" id="3.40.250.10">
    <property type="entry name" value="Rhodanese-like domain"/>
    <property type="match status" value="1"/>
</dbReference>
<keyword evidence="1" id="KW-1133">Transmembrane helix</keyword>
<dbReference type="EMBL" id="JBHMAR010000001">
    <property type="protein sequence ID" value="MFB9733681.1"/>
    <property type="molecule type" value="Genomic_DNA"/>
</dbReference>
<dbReference type="Proteomes" id="UP001589703">
    <property type="component" value="Unassembled WGS sequence"/>
</dbReference>
<dbReference type="PANTHER" id="PTHR45431">
    <property type="entry name" value="RHODANESE-LIKE DOMAIN-CONTAINING PROTEIN 15, CHLOROPLASTIC"/>
    <property type="match status" value="1"/>
</dbReference>
<keyword evidence="4" id="KW-1185">Reference proteome</keyword>
<dbReference type="PANTHER" id="PTHR45431:SF3">
    <property type="entry name" value="RHODANESE-LIKE DOMAIN-CONTAINING PROTEIN 15, CHLOROPLASTIC"/>
    <property type="match status" value="1"/>
</dbReference>
<dbReference type="CDD" id="cd00158">
    <property type="entry name" value="RHOD"/>
    <property type="match status" value="1"/>
</dbReference>